<evidence type="ECO:0000259" key="5">
    <source>
        <dbReference type="PROSITE" id="PS50174"/>
    </source>
</evidence>
<accession>A0ABR1BFF4</accession>
<evidence type="ECO:0000256" key="2">
    <source>
        <dbReference type="ARBA" id="ARBA00021978"/>
    </source>
</evidence>
<dbReference type="Pfam" id="PF13821">
    <property type="entry name" value="DUF4187"/>
    <property type="match status" value="1"/>
</dbReference>
<gene>
    <name evidence="6" type="ORF">RUM44_012549</name>
</gene>
<evidence type="ECO:0000313" key="7">
    <source>
        <dbReference type="Proteomes" id="UP001359485"/>
    </source>
</evidence>
<dbReference type="PANTHER" id="PTHR21032:SF0">
    <property type="entry name" value="G PATCH DOMAIN-CONTAINING PROTEIN 11"/>
    <property type="match status" value="1"/>
</dbReference>
<dbReference type="SMART" id="SM00443">
    <property type="entry name" value="G_patch"/>
    <property type="match status" value="1"/>
</dbReference>
<dbReference type="Proteomes" id="UP001359485">
    <property type="component" value="Unassembled WGS sequence"/>
</dbReference>
<sequence length="262" mass="30567">MEEEEVDYMSDDFLASCLGTNTDGSGDVRPGLLRNRREQREHELMKQRKNAAELKKKPTEVCQAEALHEGLNQPISSTNKGFSMLEKMGFKSGMGLGKNNCGIVEPIGITIKNNKLGLGRKAPQKVEKPKSKVENKLEQLNEKDFMAFHSRKDRERKIVSDLRKSQRICKELDQKDSKNEPKETWFWPDEPKTEEDLEDNQKEDDDDDELRKTDEVELSDEDKLEMLTRYLRENYYYCIWCTVQYNDENDMKECPGCTRDDH</sequence>
<dbReference type="PANTHER" id="PTHR21032">
    <property type="entry name" value="G PATCH DOMAIN-CONTAINING PROTEIN 11"/>
    <property type="match status" value="1"/>
</dbReference>
<dbReference type="EMBL" id="JAWJWF010000001">
    <property type="protein sequence ID" value="KAK6640851.1"/>
    <property type="molecule type" value="Genomic_DNA"/>
</dbReference>
<evidence type="ECO:0000256" key="4">
    <source>
        <dbReference type="SAM" id="MobiDB-lite"/>
    </source>
</evidence>
<proteinExistence type="inferred from homology"/>
<name>A0ABR1BFF4_POLSC</name>
<comment type="caution">
    <text evidence="6">The sequence shown here is derived from an EMBL/GenBank/DDBJ whole genome shotgun (WGS) entry which is preliminary data.</text>
</comment>
<feature type="compositionally biased region" description="Basic and acidic residues" evidence="4">
    <location>
        <begin position="172"/>
        <end position="183"/>
    </location>
</feature>
<evidence type="ECO:0000313" key="6">
    <source>
        <dbReference type="EMBL" id="KAK6640851.1"/>
    </source>
</evidence>
<reference evidence="6 7" key="1">
    <citation type="submission" date="2023-09" db="EMBL/GenBank/DDBJ databases">
        <title>Genomes of two closely related lineages of the louse Polyplax serrata with different host specificities.</title>
        <authorList>
            <person name="Martinu J."/>
            <person name="Tarabai H."/>
            <person name="Stefka J."/>
            <person name="Hypsa V."/>
        </authorList>
    </citation>
    <scope>NUCLEOTIDE SEQUENCE [LARGE SCALE GENOMIC DNA]</scope>
    <source>
        <strain evidence="6">98ZLc_SE</strain>
    </source>
</reference>
<keyword evidence="7" id="KW-1185">Reference proteome</keyword>
<evidence type="ECO:0000256" key="3">
    <source>
        <dbReference type="ARBA" id="ARBA00030688"/>
    </source>
</evidence>
<dbReference type="Pfam" id="PF01585">
    <property type="entry name" value="G-patch"/>
    <property type="match status" value="1"/>
</dbReference>
<feature type="region of interest" description="Disordered" evidence="4">
    <location>
        <begin position="19"/>
        <end position="57"/>
    </location>
</feature>
<protein>
    <recommendedName>
        <fullName evidence="2">G patch domain-containing protein 11</fullName>
    </recommendedName>
    <alternativeName>
        <fullName evidence="3">Coiled-coil domain-containing protein 75</fullName>
    </alternativeName>
</protein>
<feature type="domain" description="G-patch" evidence="5">
    <location>
        <begin position="77"/>
        <end position="123"/>
    </location>
</feature>
<dbReference type="InterPro" id="IPR000467">
    <property type="entry name" value="G_patch_dom"/>
</dbReference>
<evidence type="ECO:0000256" key="1">
    <source>
        <dbReference type="ARBA" id="ARBA00007140"/>
    </source>
</evidence>
<dbReference type="InterPro" id="IPR039249">
    <property type="entry name" value="GPATCH11"/>
</dbReference>
<dbReference type="InterPro" id="IPR025239">
    <property type="entry name" value="DUF4187"/>
</dbReference>
<comment type="similarity">
    <text evidence="1">Belongs to the GPATCH11 family.</text>
</comment>
<feature type="compositionally biased region" description="Basic and acidic residues" evidence="4">
    <location>
        <begin position="35"/>
        <end position="57"/>
    </location>
</feature>
<dbReference type="SMART" id="SM01173">
    <property type="entry name" value="DUF4187"/>
    <property type="match status" value="1"/>
</dbReference>
<organism evidence="6 7">
    <name type="scientific">Polyplax serrata</name>
    <name type="common">Common mouse louse</name>
    <dbReference type="NCBI Taxonomy" id="468196"/>
    <lineage>
        <taxon>Eukaryota</taxon>
        <taxon>Metazoa</taxon>
        <taxon>Ecdysozoa</taxon>
        <taxon>Arthropoda</taxon>
        <taxon>Hexapoda</taxon>
        <taxon>Insecta</taxon>
        <taxon>Pterygota</taxon>
        <taxon>Neoptera</taxon>
        <taxon>Paraneoptera</taxon>
        <taxon>Psocodea</taxon>
        <taxon>Troctomorpha</taxon>
        <taxon>Phthiraptera</taxon>
        <taxon>Anoplura</taxon>
        <taxon>Polyplacidae</taxon>
        <taxon>Polyplax</taxon>
    </lineage>
</organism>
<feature type="compositionally biased region" description="Acidic residues" evidence="4">
    <location>
        <begin position="192"/>
        <end position="208"/>
    </location>
</feature>
<dbReference type="PROSITE" id="PS50174">
    <property type="entry name" value="G_PATCH"/>
    <property type="match status" value="1"/>
</dbReference>
<feature type="region of interest" description="Disordered" evidence="4">
    <location>
        <begin position="172"/>
        <end position="216"/>
    </location>
</feature>